<evidence type="ECO:0000259" key="2">
    <source>
        <dbReference type="Pfam" id="PF23003"/>
    </source>
</evidence>
<feature type="chain" id="PRO_5001794655" description="Abnormal cell migration protein 18-like fibronectin type I domain-containing protein" evidence="1">
    <location>
        <begin position="35"/>
        <end position="367"/>
    </location>
</feature>
<keyword evidence="4" id="KW-1185">Reference proteome</keyword>
<dbReference type="AlphaFoldDB" id="A0A085LNW6"/>
<evidence type="ECO:0000313" key="3">
    <source>
        <dbReference type="EMBL" id="KFD46662.1"/>
    </source>
</evidence>
<gene>
    <name evidence="3" type="ORF">M513_12471</name>
</gene>
<dbReference type="Pfam" id="PF23003">
    <property type="entry name" value="Fn1_2"/>
    <property type="match status" value="2"/>
</dbReference>
<sequence length="367" mass="41079">MHQSAFLPLKRATMQWSTAFLIAVACLQLSAILCDKCTSEVSSSYYYDYTKVQNERVYWKYIKKERTVAIGCVLDSGENLAFGQTYRTPFFVLQCEKINDTAVLLRPIKCILNGKEFEKGSYVQTFKRNYTCLEREGRIGLVITGCVGDNAVIAKMPKSFTRRTFLFTCLSEGNQVIHKAIGCVIGGQRVGIHQVISIGKFWYKCSRYGNGGVKVIIMGCVTSGGKRIDAGEKYRDGGFLFHCKQKDLGVNIVFAGCIAKEFGVLKEFNFGESWYTKPVGSLSYRVMCAGDEKTVTAEVIECIANLDQGRKVIKVGECAKYGNDRMFSCLKQVEGKVVARLTLIEEHTFSFKTFTTIEGDRCPLPPK</sequence>
<dbReference type="Proteomes" id="UP000030764">
    <property type="component" value="Unassembled WGS sequence"/>
</dbReference>
<name>A0A085LNW6_9BILA</name>
<dbReference type="EMBL" id="KL363359">
    <property type="protein sequence ID" value="KFD46662.1"/>
    <property type="molecule type" value="Genomic_DNA"/>
</dbReference>
<dbReference type="InterPro" id="IPR055119">
    <property type="entry name" value="Mig18_Fn1"/>
</dbReference>
<protein>
    <recommendedName>
        <fullName evidence="2">Abnormal cell migration protein 18-like fibronectin type I domain-containing protein</fullName>
    </recommendedName>
</protein>
<dbReference type="InterPro" id="IPR040282">
    <property type="entry name" value="Mig-18-like"/>
</dbReference>
<dbReference type="PANTHER" id="PTHR35572">
    <property type="entry name" value="PROTEIN CBG04538-RELATED"/>
    <property type="match status" value="1"/>
</dbReference>
<feature type="domain" description="Abnormal cell migration protein 18-like fibronectin type I" evidence="2">
    <location>
        <begin position="182"/>
        <end position="247"/>
    </location>
</feature>
<feature type="domain" description="Abnormal cell migration protein 18-like fibronectin type I" evidence="2">
    <location>
        <begin position="109"/>
        <end position="176"/>
    </location>
</feature>
<keyword evidence="1" id="KW-0732">Signal</keyword>
<organism evidence="3 4">
    <name type="scientific">Trichuris suis</name>
    <name type="common">pig whipworm</name>
    <dbReference type="NCBI Taxonomy" id="68888"/>
    <lineage>
        <taxon>Eukaryota</taxon>
        <taxon>Metazoa</taxon>
        <taxon>Ecdysozoa</taxon>
        <taxon>Nematoda</taxon>
        <taxon>Enoplea</taxon>
        <taxon>Dorylaimia</taxon>
        <taxon>Trichinellida</taxon>
        <taxon>Trichuridae</taxon>
        <taxon>Trichuris</taxon>
    </lineage>
</organism>
<proteinExistence type="predicted"/>
<reference evidence="3 4" key="1">
    <citation type="journal article" date="2014" name="Nat. Genet.">
        <title>Genome and transcriptome of the porcine whipworm Trichuris suis.</title>
        <authorList>
            <person name="Jex A.R."/>
            <person name="Nejsum P."/>
            <person name="Schwarz E.M."/>
            <person name="Hu L."/>
            <person name="Young N.D."/>
            <person name="Hall R.S."/>
            <person name="Korhonen P.K."/>
            <person name="Liao S."/>
            <person name="Thamsborg S."/>
            <person name="Xia J."/>
            <person name="Xu P."/>
            <person name="Wang S."/>
            <person name="Scheerlinck J.P."/>
            <person name="Hofmann A."/>
            <person name="Sternberg P.W."/>
            <person name="Wang J."/>
            <person name="Gasser R.B."/>
        </authorList>
    </citation>
    <scope>NUCLEOTIDE SEQUENCE [LARGE SCALE GENOMIC DNA]</scope>
    <source>
        <strain evidence="3">DCEP-RM93M</strain>
    </source>
</reference>
<accession>A0A085LNW6</accession>
<evidence type="ECO:0000313" key="4">
    <source>
        <dbReference type="Proteomes" id="UP000030764"/>
    </source>
</evidence>
<feature type="signal peptide" evidence="1">
    <location>
        <begin position="1"/>
        <end position="34"/>
    </location>
</feature>
<evidence type="ECO:0000256" key="1">
    <source>
        <dbReference type="SAM" id="SignalP"/>
    </source>
</evidence>